<evidence type="ECO:0000313" key="2">
    <source>
        <dbReference type="EMBL" id="MFD1695171.1"/>
    </source>
</evidence>
<evidence type="ECO:0000313" key="3">
    <source>
        <dbReference type="Proteomes" id="UP001597327"/>
    </source>
</evidence>
<protein>
    <submittedName>
        <fullName evidence="2">Uncharacterized protein</fullName>
    </submittedName>
</protein>
<sequence>MDWPLYAGLSAVGALVLGAAVALWLRNGESVFADRLLSAIAGCF</sequence>
<reference evidence="3" key="1">
    <citation type="journal article" date="2019" name="Int. J. Syst. Evol. Microbiol.">
        <title>The Global Catalogue of Microorganisms (GCM) 10K type strain sequencing project: providing services to taxonomists for standard genome sequencing and annotation.</title>
        <authorList>
            <consortium name="The Broad Institute Genomics Platform"/>
            <consortium name="The Broad Institute Genome Sequencing Center for Infectious Disease"/>
            <person name="Wu L."/>
            <person name="Ma J."/>
        </authorList>
    </citation>
    <scope>NUCLEOTIDE SEQUENCE [LARGE SCALE GENOMIC DNA]</scope>
    <source>
        <strain evidence="3">JCM 3369</strain>
    </source>
</reference>
<dbReference type="EMBL" id="JBHUFA010000001">
    <property type="protein sequence ID" value="MFD1695171.1"/>
    <property type="molecule type" value="Genomic_DNA"/>
</dbReference>
<accession>A0ABW4JUF3</accession>
<keyword evidence="1" id="KW-1133">Transmembrane helix</keyword>
<feature type="transmembrane region" description="Helical" evidence="1">
    <location>
        <begin position="6"/>
        <end position="25"/>
    </location>
</feature>
<dbReference type="RefSeq" id="WP_280115319.1">
    <property type="nucleotide sequence ID" value="NZ_JBHUFA010000001.1"/>
</dbReference>
<evidence type="ECO:0000256" key="1">
    <source>
        <dbReference type="SAM" id="Phobius"/>
    </source>
</evidence>
<comment type="caution">
    <text evidence="2">The sequence shown here is derived from an EMBL/GenBank/DDBJ whole genome shotgun (WGS) entry which is preliminary data.</text>
</comment>
<keyword evidence="1" id="KW-0472">Membrane</keyword>
<gene>
    <name evidence="2" type="ORF">ACFSC7_06560</name>
</gene>
<name>A0ABW4JUF3_9HYPH</name>
<keyword evidence="3" id="KW-1185">Reference proteome</keyword>
<proteinExistence type="predicted"/>
<dbReference type="Proteomes" id="UP001597327">
    <property type="component" value="Unassembled WGS sequence"/>
</dbReference>
<keyword evidence="1" id="KW-0812">Transmembrane</keyword>
<organism evidence="2 3">
    <name type="scientific">Roseibium aestuarii</name>
    <dbReference type="NCBI Taxonomy" id="2600299"/>
    <lineage>
        <taxon>Bacteria</taxon>
        <taxon>Pseudomonadati</taxon>
        <taxon>Pseudomonadota</taxon>
        <taxon>Alphaproteobacteria</taxon>
        <taxon>Hyphomicrobiales</taxon>
        <taxon>Stappiaceae</taxon>
        <taxon>Roseibium</taxon>
    </lineage>
</organism>